<evidence type="ECO:0000256" key="1">
    <source>
        <dbReference type="SAM" id="MobiDB-lite"/>
    </source>
</evidence>
<dbReference type="EMBL" id="CDMZ01000274">
    <property type="protein sequence ID" value="CEM10745.1"/>
    <property type="molecule type" value="Genomic_DNA"/>
</dbReference>
<feature type="compositionally biased region" description="Acidic residues" evidence="1">
    <location>
        <begin position="97"/>
        <end position="106"/>
    </location>
</feature>
<proteinExistence type="predicted"/>
<protein>
    <submittedName>
        <fullName evidence="2">Uncharacterized protein</fullName>
    </submittedName>
</protein>
<feature type="region of interest" description="Disordered" evidence="1">
    <location>
        <begin position="1"/>
        <end position="130"/>
    </location>
</feature>
<evidence type="ECO:0000313" key="2">
    <source>
        <dbReference type="EMBL" id="CEM10745.1"/>
    </source>
</evidence>
<dbReference type="VEuPathDB" id="CryptoDB:Cvel_16294"/>
<sequence>MSADPPEDDRSAGPSQRLPAESESASHAQARVVLAGRQVVHTEGPPSAPSAGMPKGSTASVSKNATDETEVTVTAEEKGREAVPTQRHSRRWRALDPDGEDEEDSDAPQASGAAKHGDPRGKGGMYSSMHHSQQSSCFQCWARSMNQIQTCVLQ</sequence>
<gene>
    <name evidence="2" type="ORF">Cvel_16294</name>
</gene>
<name>A0A0G4FC45_9ALVE</name>
<dbReference type="AlphaFoldDB" id="A0A0G4FC45"/>
<accession>A0A0G4FC45</accession>
<reference evidence="2" key="1">
    <citation type="submission" date="2014-11" db="EMBL/GenBank/DDBJ databases">
        <authorList>
            <person name="Otto D Thomas"/>
            <person name="Naeem Raeece"/>
        </authorList>
    </citation>
    <scope>NUCLEOTIDE SEQUENCE</scope>
</reference>
<organism evidence="2">
    <name type="scientific">Chromera velia CCMP2878</name>
    <dbReference type="NCBI Taxonomy" id="1169474"/>
    <lineage>
        <taxon>Eukaryota</taxon>
        <taxon>Sar</taxon>
        <taxon>Alveolata</taxon>
        <taxon>Colpodellida</taxon>
        <taxon>Chromeraceae</taxon>
        <taxon>Chromera</taxon>
    </lineage>
</organism>